<evidence type="ECO:0000256" key="11">
    <source>
        <dbReference type="ARBA" id="ARBA00023136"/>
    </source>
</evidence>
<dbReference type="InterPro" id="IPR050351">
    <property type="entry name" value="BphY/WalK/GraS-like"/>
</dbReference>
<feature type="transmembrane region" description="Helical" evidence="12">
    <location>
        <begin position="6"/>
        <end position="28"/>
    </location>
</feature>
<dbReference type="SMART" id="SM00388">
    <property type="entry name" value="HisKA"/>
    <property type="match status" value="1"/>
</dbReference>
<organism evidence="15 16">
    <name type="scientific">Fredinandcohnia salidurans</name>
    <dbReference type="NCBI Taxonomy" id="2595041"/>
    <lineage>
        <taxon>Bacteria</taxon>
        <taxon>Bacillati</taxon>
        <taxon>Bacillota</taxon>
        <taxon>Bacilli</taxon>
        <taxon>Bacillales</taxon>
        <taxon>Bacillaceae</taxon>
        <taxon>Fredinandcohnia</taxon>
    </lineage>
</organism>
<dbReference type="PROSITE" id="PS50109">
    <property type="entry name" value="HIS_KIN"/>
    <property type="match status" value="1"/>
</dbReference>
<dbReference type="PROSITE" id="PS50885">
    <property type="entry name" value="HAMP"/>
    <property type="match status" value="1"/>
</dbReference>
<keyword evidence="7" id="KW-0547">Nucleotide-binding</keyword>
<dbReference type="Gene3D" id="1.10.287.130">
    <property type="match status" value="1"/>
</dbReference>
<dbReference type="InterPro" id="IPR003661">
    <property type="entry name" value="HisK_dim/P_dom"/>
</dbReference>
<protein>
    <recommendedName>
        <fullName evidence="3">histidine kinase</fullName>
        <ecNumber evidence="3">2.7.13.3</ecNumber>
    </recommendedName>
</protein>
<dbReference type="Pfam" id="PF00512">
    <property type="entry name" value="HisKA"/>
    <property type="match status" value="1"/>
</dbReference>
<keyword evidence="5" id="KW-0597">Phosphoprotein</keyword>
<dbReference type="EC" id="2.7.13.3" evidence="3"/>
<sequence length="459" mass="52114">MNKISLKLGLLFFSFILILEIILFSFLYTGLVNSRIDEELAELKARGESHRHVLEKSFDDTTIEHVALMETEADTDVVIMTHNGKVLAKSNELTTPMKQLMERERGPVPFEGMIVEKRWETESYISTVSPIMIGNQLIGHVYMFKSTHSIQMMVSKLKQHFILVGSLTILLTVVTVFLLSKVITLPLIRMKQATKALSRGDFTVSVRHQSNDELGELARSIQMLANDLNHLKQERSEFLASISHELRTPLTYVKGYADIARRDGISEEERNKYLQIICEEAEHISGLVKDLFDLAKIDQHTFVIEKERVNLCEFTNKIVKKVHPAFKKKGIQLSHSCPNGLFANIDRPRLEQVVINLLDNSLKYSNRNSRVTLEVEQNQTKNKIVLSVIDEGIGIPKEEIPFIFNRLYRVEKSRSRESGGSGLGLSIVKEIVEAHGGHINMHSELGKGTKVTIELEDNL</sequence>
<dbReference type="EMBL" id="JBHUEK010000018">
    <property type="protein sequence ID" value="MFD1779343.1"/>
    <property type="molecule type" value="Genomic_DNA"/>
</dbReference>
<evidence type="ECO:0000256" key="12">
    <source>
        <dbReference type="SAM" id="Phobius"/>
    </source>
</evidence>
<evidence type="ECO:0000256" key="5">
    <source>
        <dbReference type="ARBA" id="ARBA00022553"/>
    </source>
</evidence>
<dbReference type="Pfam" id="PF02518">
    <property type="entry name" value="HATPase_c"/>
    <property type="match status" value="1"/>
</dbReference>
<dbReference type="PANTHER" id="PTHR45453">
    <property type="entry name" value="PHOSPHATE REGULON SENSOR PROTEIN PHOR"/>
    <property type="match status" value="1"/>
</dbReference>
<accession>A0ABW4MN71</accession>
<comment type="catalytic activity">
    <reaction evidence="1">
        <text>ATP + protein L-histidine = ADP + protein N-phospho-L-histidine.</text>
        <dbReference type="EC" id="2.7.13.3"/>
    </reaction>
</comment>
<evidence type="ECO:0000256" key="10">
    <source>
        <dbReference type="ARBA" id="ARBA00023012"/>
    </source>
</evidence>
<evidence type="ECO:0000256" key="9">
    <source>
        <dbReference type="ARBA" id="ARBA00022840"/>
    </source>
</evidence>
<dbReference type="InterPro" id="IPR003660">
    <property type="entry name" value="HAMP_dom"/>
</dbReference>
<dbReference type="PRINTS" id="PR00344">
    <property type="entry name" value="BCTRLSENSOR"/>
</dbReference>
<name>A0ABW4MN71_9BACI</name>
<reference evidence="16" key="1">
    <citation type="journal article" date="2019" name="Int. J. Syst. Evol. Microbiol.">
        <title>The Global Catalogue of Microorganisms (GCM) 10K type strain sequencing project: providing services to taxonomists for standard genome sequencing and annotation.</title>
        <authorList>
            <consortium name="The Broad Institute Genomics Platform"/>
            <consortium name="The Broad Institute Genome Sequencing Center for Infectious Disease"/>
            <person name="Wu L."/>
            <person name="Ma J."/>
        </authorList>
    </citation>
    <scope>NUCLEOTIDE SEQUENCE [LARGE SCALE GENOMIC DNA]</scope>
    <source>
        <strain evidence="16">CCUG 15531</strain>
    </source>
</reference>
<evidence type="ECO:0000256" key="4">
    <source>
        <dbReference type="ARBA" id="ARBA00022475"/>
    </source>
</evidence>
<dbReference type="InterPro" id="IPR003594">
    <property type="entry name" value="HATPase_dom"/>
</dbReference>
<dbReference type="SUPFAM" id="SSF47384">
    <property type="entry name" value="Homodimeric domain of signal transducing histidine kinase"/>
    <property type="match status" value="1"/>
</dbReference>
<dbReference type="InterPro" id="IPR036890">
    <property type="entry name" value="HATPase_C_sf"/>
</dbReference>
<dbReference type="Gene3D" id="6.10.340.10">
    <property type="match status" value="1"/>
</dbReference>
<dbReference type="Pfam" id="PF00672">
    <property type="entry name" value="HAMP"/>
    <property type="match status" value="1"/>
</dbReference>
<dbReference type="InterPro" id="IPR004358">
    <property type="entry name" value="Sig_transdc_His_kin-like_C"/>
</dbReference>
<keyword evidence="6" id="KW-0808">Transferase</keyword>
<evidence type="ECO:0000256" key="7">
    <source>
        <dbReference type="ARBA" id="ARBA00022741"/>
    </source>
</evidence>
<keyword evidence="12" id="KW-1133">Transmembrane helix</keyword>
<evidence type="ECO:0000256" key="3">
    <source>
        <dbReference type="ARBA" id="ARBA00012438"/>
    </source>
</evidence>
<dbReference type="CDD" id="cd00075">
    <property type="entry name" value="HATPase"/>
    <property type="match status" value="1"/>
</dbReference>
<dbReference type="SUPFAM" id="SSF158472">
    <property type="entry name" value="HAMP domain-like"/>
    <property type="match status" value="1"/>
</dbReference>
<keyword evidence="12" id="KW-0812">Transmembrane</keyword>
<gene>
    <name evidence="15" type="ORF">ACFSFW_11745</name>
</gene>
<proteinExistence type="predicted"/>
<evidence type="ECO:0000256" key="6">
    <source>
        <dbReference type="ARBA" id="ARBA00022679"/>
    </source>
</evidence>
<keyword evidence="8 15" id="KW-0418">Kinase</keyword>
<comment type="subcellular location">
    <subcellularLocation>
        <location evidence="2">Cell membrane</location>
        <topology evidence="2">Multi-pass membrane protein</topology>
    </subcellularLocation>
</comment>
<keyword evidence="10" id="KW-0902">Two-component regulatory system</keyword>
<evidence type="ECO:0000313" key="16">
    <source>
        <dbReference type="Proteomes" id="UP001597227"/>
    </source>
</evidence>
<evidence type="ECO:0000313" key="15">
    <source>
        <dbReference type="EMBL" id="MFD1779343.1"/>
    </source>
</evidence>
<evidence type="ECO:0000256" key="8">
    <source>
        <dbReference type="ARBA" id="ARBA00022777"/>
    </source>
</evidence>
<keyword evidence="4" id="KW-1003">Cell membrane</keyword>
<feature type="transmembrane region" description="Helical" evidence="12">
    <location>
        <begin position="161"/>
        <end position="180"/>
    </location>
</feature>
<dbReference type="CDD" id="cd00082">
    <property type="entry name" value="HisKA"/>
    <property type="match status" value="1"/>
</dbReference>
<keyword evidence="11 12" id="KW-0472">Membrane</keyword>
<dbReference type="GO" id="GO:0016301">
    <property type="term" value="F:kinase activity"/>
    <property type="evidence" value="ECO:0007669"/>
    <property type="project" value="UniProtKB-KW"/>
</dbReference>
<dbReference type="InterPro" id="IPR005467">
    <property type="entry name" value="His_kinase_dom"/>
</dbReference>
<dbReference type="SUPFAM" id="SSF55874">
    <property type="entry name" value="ATPase domain of HSP90 chaperone/DNA topoisomerase II/histidine kinase"/>
    <property type="match status" value="1"/>
</dbReference>
<keyword evidence="9" id="KW-0067">ATP-binding</keyword>
<dbReference type="PANTHER" id="PTHR45453:SF1">
    <property type="entry name" value="PHOSPHATE REGULON SENSOR PROTEIN PHOR"/>
    <property type="match status" value="1"/>
</dbReference>
<evidence type="ECO:0000256" key="2">
    <source>
        <dbReference type="ARBA" id="ARBA00004651"/>
    </source>
</evidence>
<dbReference type="InterPro" id="IPR036097">
    <property type="entry name" value="HisK_dim/P_sf"/>
</dbReference>
<dbReference type="Proteomes" id="UP001597227">
    <property type="component" value="Unassembled WGS sequence"/>
</dbReference>
<dbReference type="Gene3D" id="3.30.565.10">
    <property type="entry name" value="Histidine kinase-like ATPase, C-terminal domain"/>
    <property type="match status" value="1"/>
</dbReference>
<dbReference type="RefSeq" id="WP_304219590.1">
    <property type="nucleotide sequence ID" value="NZ_JBHUEK010000018.1"/>
</dbReference>
<dbReference type="CDD" id="cd06225">
    <property type="entry name" value="HAMP"/>
    <property type="match status" value="1"/>
</dbReference>
<dbReference type="SMART" id="SM00387">
    <property type="entry name" value="HATPase_c"/>
    <property type="match status" value="1"/>
</dbReference>
<evidence type="ECO:0000259" key="13">
    <source>
        <dbReference type="PROSITE" id="PS50109"/>
    </source>
</evidence>
<comment type="caution">
    <text evidence="15">The sequence shown here is derived from an EMBL/GenBank/DDBJ whole genome shotgun (WGS) entry which is preliminary data.</text>
</comment>
<evidence type="ECO:0000259" key="14">
    <source>
        <dbReference type="PROSITE" id="PS50885"/>
    </source>
</evidence>
<evidence type="ECO:0000256" key="1">
    <source>
        <dbReference type="ARBA" id="ARBA00000085"/>
    </source>
</evidence>
<dbReference type="SMART" id="SM00304">
    <property type="entry name" value="HAMP"/>
    <property type="match status" value="1"/>
</dbReference>
<feature type="domain" description="HAMP" evidence="14">
    <location>
        <begin position="181"/>
        <end position="233"/>
    </location>
</feature>
<feature type="domain" description="Histidine kinase" evidence="13">
    <location>
        <begin position="241"/>
        <end position="459"/>
    </location>
</feature>
<keyword evidence="16" id="KW-1185">Reference proteome</keyword>